<keyword evidence="2" id="KW-0813">Transport</keyword>
<dbReference type="Gene3D" id="1.10.3730.20">
    <property type="match status" value="1"/>
</dbReference>
<organism evidence="10 11">
    <name type="scientific">Shewanella electrica</name>
    <dbReference type="NCBI Taxonomy" id="515560"/>
    <lineage>
        <taxon>Bacteria</taxon>
        <taxon>Pseudomonadati</taxon>
        <taxon>Pseudomonadota</taxon>
        <taxon>Gammaproteobacteria</taxon>
        <taxon>Alteromonadales</taxon>
        <taxon>Shewanellaceae</taxon>
        <taxon>Shewanella</taxon>
    </lineage>
</organism>
<dbReference type="InterPro" id="IPR045324">
    <property type="entry name" value="Small_multidrug_res"/>
</dbReference>
<evidence type="ECO:0000256" key="2">
    <source>
        <dbReference type="ARBA" id="ARBA00022448"/>
    </source>
</evidence>
<keyword evidence="11" id="KW-1185">Reference proteome</keyword>
<dbReference type="Proteomes" id="UP001201549">
    <property type="component" value="Unassembled WGS sequence"/>
</dbReference>
<evidence type="ECO:0000256" key="4">
    <source>
        <dbReference type="ARBA" id="ARBA00022692"/>
    </source>
</evidence>
<comment type="caution">
    <text evidence="10">The sequence shown here is derived from an EMBL/GenBank/DDBJ whole genome shotgun (WGS) entry which is preliminary data.</text>
</comment>
<name>A0ABT2FGA2_9GAMM</name>
<dbReference type="InterPro" id="IPR037185">
    <property type="entry name" value="EmrE-like"/>
</dbReference>
<dbReference type="Pfam" id="PF00893">
    <property type="entry name" value="Multi_Drug_Res"/>
    <property type="match status" value="1"/>
</dbReference>
<keyword evidence="4 8" id="KW-0812">Transmembrane</keyword>
<dbReference type="PANTHER" id="PTHR30561">
    <property type="entry name" value="SMR FAMILY PROTON-DEPENDENT DRUG EFFLUX TRANSPORTER SUGE"/>
    <property type="match status" value="1"/>
</dbReference>
<keyword evidence="5 9" id="KW-1133">Transmembrane helix</keyword>
<feature type="transmembrane region" description="Helical" evidence="9">
    <location>
        <begin position="87"/>
        <end position="105"/>
    </location>
</feature>
<gene>
    <name evidence="10" type="ORF">L9G74_02675</name>
</gene>
<evidence type="ECO:0000256" key="1">
    <source>
        <dbReference type="ARBA" id="ARBA00004651"/>
    </source>
</evidence>
<evidence type="ECO:0000256" key="3">
    <source>
        <dbReference type="ARBA" id="ARBA00022475"/>
    </source>
</evidence>
<evidence type="ECO:0000256" key="8">
    <source>
        <dbReference type="RuleBase" id="RU003942"/>
    </source>
</evidence>
<feature type="transmembrane region" description="Helical" evidence="9">
    <location>
        <begin position="32"/>
        <end position="51"/>
    </location>
</feature>
<evidence type="ECO:0000256" key="5">
    <source>
        <dbReference type="ARBA" id="ARBA00022989"/>
    </source>
</evidence>
<reference evidence="11" key="1">
    <citation type="submission" date="2023-07" db="EMBL/GenBank/DDBJ databases">
        <title>Shewanella mangrovi sp. nov., an acetaldehyde- degrading bacterium isolated from mangrove sediment.</title>
        <authorList>
            <person name="Liu Y."/>
        </authorList>
    </citation>
    <scope>NUCLEOTIDE SEQUENCE [LARGE SCALE GENOMIC DNA]</scope>
    <source>
        <strain evidence="11">C32</strain>
    </source>
</reference>
<dbReference type="RefSeq" id="WP_238894744.1">
    <property type="nucleotide sequence ID" value="NZ_JAKOGG010000002.1"/>
</dbReference>
<keyword evidence="3" id="KW-1003">Cell membrane</keyword>
<dbReference type="SUPFAM" id="SSF103481">
    <property type="entry name" value="Multidrug resistance efflux transporter EmrE"/>
    <property type="match status" value="1"/>
</dbReference>
<protein>
    <submittedName>
        <fullName evidence="10">Multidrug efflux SMR transporter</fullName>
    </submittedName>
</protein>
<accession>A0ABT2FGA2</accession>
<keyword evidence="6 9" id="KW-0472">Membrane</keyword>
<evidence type="ECO:0000256" key="9">
    <source>
        <dbReference type="SAM" id="Phobius"/>
    </source>
</evidence>
<dbReference type="InterPro" id="IPR000390">
    <property type="entry name" value="Small_drug/metabolite_transptr"/>
</dbReference>
<dbReference type="EMBL" id="JAKOGG010000002">
    <property type="protein sequence ID" value="MCS4555333.1"/>
    <property type="molecule type" value="Genomic_DNA"/>
</dbReference>
<evidence type="ECO:0000256" key="7">
    <source>
        <dbReference type="ARBA" id="ARBA00038032"/>
    </source>
</evidence>
<evidence type="ECO:0000313" key="11">
    <source>
        <dbReference type="Proteomes" id="UP001201549"/>
    </source>
</evidence>
<feature type="transmembrane region" description="Helical" evidence="9">
    <location>
        <begin position="63"/>
        <end position="81"/>
    </location>
</feature>
<comment type="subcellular location">
    <subcellularLocation>
        <location evidence="1 8">Cell membrane</location>
        <topology evidence="1 8">Multi-pass membrane protein</topology>
    </subcellularLocation>
</comment>
<evidence type="ECO:0000256" key="6">
    <source>
        <dbReference type="ARBA" id="ARBA00023136"/>
    </source>
</evidence>
<comment type="similarity">
    <text evidence="7 8">Belongs to the drug/metabolite transporter (DMT) superfamily. Small multidrug resistance (SMR) (TC 2.A.7.1) family.</text>
</comment>
<dbReference type="PANTHER" id="PTHR30561:SF1">
    <property type="entry name" value="MULTIDRUG TRANSPORTER EMRE"/>
    <property type="match status" value="1"/>
</dbReference>
<proteinExistence type="inferred from homology"/>
<evidence type="ECO:0000313" key="10">
    <source>
        <dbReference type="EMBL" id="MCS4555333.1"/>
    </source>
</evidence>
<sequence length="110" mass="11796">MSWLFIMLAVLSEAFSHVALKATDGFSLSKPLPAAVVVVGHLAAFLFLSLAMKGMPVAIAHSLWAGLAIVTVSLMSTLLYQQHLDPMVWFGILLVVVGVMIINVSQGHTH</sequence>